<comment type="caution">
    <text evidence="1">The sequence shown here is derived from an EMBL/GenBank/DDBJ whole genome shotgun (WGS) entry which is preliminary data.</text>
</comment>
<gene>
    <name evidence="1" type="ORF">CS063_11990</name>
</gene>
<evidence type="ECO:0000313" key="1">
    <source>
        <dbReference type="EMBL" id="PHV70192.1"/>
    </source>
</evidence>
<reference evidence="1" key="1">
    <citation type="submission" date="2017-10" db="EMBL/GenBank/DDBJ databases">
        <title>Genome sequence of cellulolytic Lachnospiraceae bacterium XHS1971 isolated from hotspring sediment.</title>
        <authorList>
            <person name="Vasudevan G."/>
            <person name="Joshi A.J."/>
            <person name="Hivarkar S."/>
            <person name="Lanjekar V.B."/>
            <person name="Dhakephalkar P.K."/>
            <person name="Dagar S."/>
        </authorList>
    </citation>
    <scope>NUCLEOTIDE SEQUENCE</scope>
    <source>
        <strain evidence="1">XHS1971</strain>
    </source>
</reference>
<accession>A0AC61DCC4</accession>
<sequence length="261" mass="29317">MSVAKKSHKVITLQGTRKKGKQKRKDQKILSIALLIALLIGVYLGFRPNAYEVSINGKVIGAVKEKAIIEKAKETVEAQLKTKYHAEISFEEEPVLRRYRAKKNDYVNPNYLVTAMRENLNVLIGFKEVVVEGKSIGILPSSEALEELKEELKVKYYGKKEVEVEFAKKVELKDIFAKETSLTKMDKLVEKCLVTTPKTVSYEVQKGDSLWSIASSLGISIEALLAENEGLQENTVLQLGQTFKAKVHEPLLPLKVVSQKE</sequence>
<evidence type="ECO:0000313" key="2">
    <source>
        <dbReference type="Proteomes" id="UP000224460"/>
    </source>
</evidence>
<name>A0AC61DCC4_9FIRM</name>
<organism evidence="1 2">
    <name type="scientific">Sporanaerobium hydrogeniformans</name>
    <dbReference type="NCBI Taxonomy" id="3072179"/>
    <lineage>
        <taxon>Bacteria</taxon>
        <taxon>Bacillati</taxon>
        <taxon>Bacillota</taxon>
        <taxon>Clostridia</taxon>
        <taxon>Lachnospirales</taxon>
        <taxon>Lachnospiraceae</taxon>
        <taxon>Sporanaerobium</taxon>
    </lineage>
</organism>
<dbReference type="Proteomes" id="UP000224460">
    <property type="component" value="Unassembled WGS sequence"/>
</dbReference>
<dbReference type="EMBL" id="PEDL01000013">
    <property type="protein sequence ID" value="PHV70192.1"/>
    <property type="molecule type" value="Genomic_DNA"/>
</dbReference>
<proteinExistence type="predicted"/>
<keyword evidence="2" id="KW-1185">Reference proteome</keyword>
<protein>
    <submittedName>
        <fullName evidence="1">Uncharacterized protein</fullName>
    </submittedName>
</protein>